<dbReference type="InParanoid" id="A0A067N047"/>
<keyword evidence="2" id="KW-1185">Reference proteome</keyword>
<evidence type="ECO:0000313" key="1">
    <source>
        <dbReference type="EMBL" id="KDQ21244.1"/>
    </source>
</evidence>
<evidence type="ECO:0000313" key="2">
    <source>
        <dbReference type="Proteomes" id="UP000027195"/>
    </source>
</evidence>
<accession>A0A067N047</accession>
<proteinExistence type="predicted"/>
<gene>
    <name evidence="1" type="ORF">BOTBODRAFT_196432</name>
</gene>
<sequence length="186" mass="21107">MSEMIPMTKATTSIPFDFAGAKATQYRIFSSIFCASRSCFSPIFLRASCPSMVCASIETLKLVQSINLIYGVGHAARRFVKQSWSPFYGDFHTAGVRTLRISHFPINISARSYDMAIRSTRIQKTAWNQLRLSRSMNLGEWKTRLAQNIFVSPSTWRTAKDLNRAKVKGLLLFPRQFRRPDSAPSL</sequence>
<reference evidence="2" key="1">
    <citation type="journal article" date="2014" name="Proc. Natl. Acad. Sci. U.S.A.">
        <title>Extensive sampling of basidiomycete genomes demonstrates inadequacy of the white-rot/brown-rot paradigm for wood decay fungi.</title>
        <authorList>
            <person name="Riley R."/>
            <person name="Salamov A.A."/>
            <person name="Brown D.W."/>
            <person name="Nagy L.G."/>
            <person name="Floudas D."/>
            <person name="Held B.W."/>
            <person name="Levasseur A."/>
            <person name="Lombard V."/>
            <person name="Morin E."/>
            <person name="Otillar R."/>
            <person name="Lindquist E.A."/>
            <person name="Sun H."/>
            <person name="LaButti K.M."/>
            <person name="Schmutz J."/>
            <person name="Jabbour D."/>
            <person name="Luo H."/>
            <person name="Baker S.E."/>
            <person name="Pisabarro A.G."/>
            <person name="Walton J.D."/>
            <person name="Blanchette R.A."/>
            <person name="Henrissat B."/>
            <person name="Martin F."/>
            <person name="Cullen D."/>
            <person name="Hibbett D.S."/>
            <person name="Grigoriev I.V."/>
        </authorList>
    </citation>
    <scope>NUCLEOTIDE SEQUENCE [LARGE SCALE GENOMIC DNA]</scope>
    <source>
        <strain evidence="2">FD-172 SS1</strain>
    </source>
</reference>
<dbReference type="HOGENOM" id="CLU_1454153_0_0_1"/>
<name>A0A067N047_BOTB1</name>
<dbReference type="EMBL" id="KL198016">
    <property type="protein sequence ID" value="KDQ21244.1"/>
    <property type="molecule type" value="Genomic_DNA"/>
</dbReference>
<organism evidence="1 2">
    <name type="scientific">Botryobasidium botryosum (strain FD-172 SS1)</name>
    <dbReference type="NCBI Taxonomy" id="930990"/>
    <lineage>
        <taxon>Eukaryota</taxon>
        <taxon>Fungi</taxon>
        <taxon>Dikarya</taxon>
        <taxon>Basidiomycota</taxon>
        <taxon>Agaricomycotina</taxon>
        <taxon>Agaricomycetes</taxon>
        <taxon>Cantharellales</taxon>
        <taxon>Botryobasidiaceae</taxon>
        <taxon>Botryobasidium</taxon>
    </lineage>
</organism>
<dbReference type="AlphaFoldDB" id="A0A067N047"/>
<protein>
    <submittedName>
        <fullName evidence="1">Uncharacterized protein</fullName>
    </submittedName>
</protein>
<dbReference type="Proteomes" id="UP000027195">
    <property type="component" value="Unassembled WGS sequence"/>
</dbReference>